<protein>
    <submittedName>
        <fullName evidence="1">Uncharacterized protein</fullName>
    </submittedName>
</protein>
<proteinExistence type="predicted"/>
<dbReference type="OrthoDB" id="6730366at2759"/>
<accession>A0A016S5V5</accession>
<name>A0A016S5V5_9BILA</name>
<sequence length="90" mass="10465">MIIHKMRVARLRWYGHVLRREGGSVAETALTLEVKVIRPRGRPETRLLDSVNSRIDSVKSDMTEVQLTAGYANGWNKWWRRCSTANLDKR</sequence>
<gene>
    <name evidence="1" type="primary">Acey_s0295.g1661</name>
    <name evidence="1" type="ORF">Y032_0295g1661</name>
</gene>
<reference evidence="2" key="1">
    <citation type="journal article" date="2015" name="Nat. Genet.">
        <title>The genome and transcriptome of the zoonotic hookworm Ancylostoma ceylanicum identify infection-specific gene families.</title>
        <authorList>
            <person name="Schwarz E.M."/>
            <person name="Hu Y."/>
            <person name="Antoshechkin I."/>
            <person name="Miller M.M."/>
            <person name="Sternberg P.W."/>
            <person name="Aroian R.V."/>
        </authorList>
    </citation>
    <scope>NUCLEOTIDE SEQUENCE</scope>
    <source>
        <strain evidence="2">HY135</strain>
    </source>
</reference>
<dbReference type="Proteomes" id="UP000024635">
    <property type="component" value="Unassembled WGS sequence"/>
</dbReference>
<comment type="caution">
    <text evidence="1">The sequence shown here is derived from an EMBL/GenBank/DDBJ whole genome shotgun (WGS) entry which is preliminary data.</text>
</comment>
<keyword evidence="2" id="KW-1185">Reference proteome</keyword>
<dbReference type="EMBL" id="JARK01001631">
    <property type="protein sequence ID" value="EYB85604.1"/>
    <property type="molecule type" value="Genomic_DNA"/>
</dbReference>
<evidence type="ECO:0000313" key="2">
    <source>
        <dbReference type="Proteomes" id="UP000024635"/>
    </source>
</evidence>
<organism evidence="1 2">
    <name type="scientific">Ancylostoma ceylanicum</name>
    <dbReference type="NCBI Taxonomy" id="53326"/>
    <lineage>
        <taxon>Eukaryota</taxon>
        <taxon>Metazoa</taxon>
        <taxon>Ecdysozoa</taxon>
        <taxon>Nematoda</taxon>
        <taxon>Chromadorea</taxon>
        <taxon>Rhabditida</taxon>
        <taxon>Rhabditina</taxon>
        <taxon>Rhabditomorpha</taxon>
        <taxon>Strongyloidea</taxon>
        <taxon>Ancylostomatidae</taxon>
        <taxon>Ancylostomatinae</taxon>
        <taxon>Ancylostoma</taxon>
    </lineage>
</organism>
<evidence type="ECO:0000313" key="1">
    <source>
        <dbReference type="EMBL" id="EYB85604.1"/>
    </source>
</evidence>
<dbReference type="AlphaFoldDB" id="A0A016S5V5"/>